<dbReference type="PANTHER" id="PTHR14732">
    <property type="entry name" value="RNA POLYMERASE II SUBUNIT B1 CTD PHOSPHATASE RPAP2-RELATED"/>
    <property type="match status" value="1"/>
</dbReference>
<sequence length="495" mass="55626">MNRCDANSGSCTNVHEIFSLMSTLLLPGVPENYLQACRQFLQRRHLKTVFEERNVQGLCAFPSCHQRFEMNTAKYRISLKRKSIKDATNETQFCSDSCNKNAHIYVSKLKSTPPQLLPPLQQVFGAAHPNPFTWDSNRIVPKECAPSTGLAPARTKCVWSKSVEAKVLERSVPASPIRIIEKAACENKNIEFPTAAQAVLIEGFVFPAHKEKAAKRLENRLAKSVQEEKVDQGCDTSEESQSDSESSSVCSSDSSDEEADTIVSTEQLSLFSNVWRLFASWTTRQTQEFLVLGKVLSNDESTTDGSDPLRQRTQVERMMAFESILARSICRIPVGNGIFTDISTQKRMSLIVRTLKFPETIDGRDEQQWLCIALIFVTVAQRHNWAEPPLSSLYDAVHAITGLNSAEVDQILGLFQYSESDFPVTEAEALSQSIVIHQDGIQRSDAPSKACRRCRRSVSKCTCHSRKKSVEAEVSIQELDRLMMEAMELRKEQEF</sequence>
<evidence type="ECO:0000256" key="9">
    <source>
        <dbReference type="ARBA" id="ARBA00047761"/>
    </source>
</evidence>
<accession>F0W8I4</accession>
<comment type="subcellular location">
    <subcellularLocation>
        <location evidence="1 12">Nucleus</location>
    </subcellularLocation>
</comment>
<reference evidence="15" key="1">
    <citation type="journal article" date="2011" name="PLoS Biol.">
        <title>Gene gain and loss during evolution of obligate parasitism in the white rust pathogen of Arabidopsis thaliana.</title>
        <authorList>
            <person name="Kemen E."/>
            <person name="Gardiner A."/>
            <person name="Schultz-Larsen T."/>
            <person name="Kemen A.C."/>
            <person name="Balmuth A.L."/>
            <person name="Robert-Seilaniantz A."/>
            <person name="Bailey K."/>
            <person name="Holub E."/>
            <person name="Studholme D.J."/>
            <person name="Maclean D."/>
            <person name="Jones J.D."/>
        </authorList>
    </citation>
    <scope>NUCLEOTIDE SEQUENCE</scope>
</reference>
<evidence type="ECO:0000313" key="16">
    <source>
        <dbReference type="EMBL" id="CCA26849.1"/>
    </source>
</evidence>
<comment type="similarity">
    <text evidence="2 11 12">Belongs to the RPAP2 family.</text>
</comment>
<evidence type="ECO:0000256" key="1">
    <source>
        <dbReference type="ARBA" id="ARBA00004123"/>
    </source>
</evidence>
<evidence type="ECO:0000313" key="15">
    <source>
        <dbReference type="EMBL" id="CCA17439.1"/>
    </source>
</evidence>
<keyword evidence="8 12" id="KW-0539">Nucleus</keyword>
<name>F0W8I4_9STRA</name>
<dbReference type="AlphaFoldDB" id="F0W8I4"/>
<reference evidence="15" key="2">
    <citation type="submission" date="2011-02" db="EMBL/GenBank/DDBJ databases">
        <authorList>
            <person name="MacLean D."/>
        </authorList>
    </citation>
    <scope>NUCLEOTIDE SEQUENCE</scope>
</reference>
<evidence type="ECO:0000256" key="11">
    <source>
        <dbReference type="PROSITE-ProRule" id="PRU00812"/>
    </source>
</evidence>
<comment type="catalytic activity">
    <reaction evidence="10 12">
        <text>O-phospho-L-threonyl-[protein] + H2O = L-threonyl-[protein] + phosphate</text>
        <dbReference type="Rhea" id="RHEA:47004"/>
        <dbReference type="Rhea" id="RHEA-COMP:11060"/>
        <dbReference type="Rhea" id="RHEA-COMP:11605"/>
        <dbReference type="ChEBI" id="CHEBI:15377"/>
        <dbReference type="ChEBI" id="CHEBI:30013"/>
        <dbReference type="ChEBI" id="CHEBI:43474"/>
        <dbReference type="ChEBI" id="CHEBI:61977"/>
        <dbReference type="EC" id="3.1.3.16"/>
    </reaction>
</comment>
<evidence type="ECO:0000256" key="5">
    <source>
        <dbReference type="ARBA" id="ARBA00022801"/>
    </source>
</evidence>
<evidence type="ECO:0000256" key="2">
    <source>
        <dbReference type="ARBA" id="ARBA00005676"/>
    </source>
</evidence>
<dbReference type="EMBL" id="FR824465">
    <property type="protein sequence ID" value="CCA26849.1"/>
    <property type="molecule type" value="Genomic_DNA"/>
</dbReference>
<dbReference type="HOGENOM" id="CLU_037814_0_0_1"/>
<proteinExistence type="inferred from homology"/>
<keyword evidence="3 12" id="KW-0479">Metal-binding</keyword>
<dbReference type="InterPro" id="IPR007308">
    <property type="entry name" value="Rtr1/RPAP2_dom"/>
</dbReference>
<dbReference type="GO" id="GO:0043175">
    <property type="term" value="F:RNA polymerase core enzyme binding"/>
    <property type="evidence" value="ECO:0007669"/>
    <property type="project" value="UniProtKB-UniRule"/>
</dbReference>
<evidence type="ECO:0000256" key="12">
    <source>
        <dbReference type="RuleBase" id="RU367080"/>
    </source>
</evidence>
<evidence type="ECO:0000256" key="7">
    <source>
        <dbReference type="ARBA" id="ARBA00022912"/>
    </source>
</evidence>
<evidence type="ECO:0000256" key="3">
    <source>
        <dbReference type="ARBA" id="ARBA00022723"/>
    </source>
</evidence>
<keyword evidence="6 12" id="KW-0862">Zinc</keyword>
<feature type="region of interest" description="Disordered" evidence="13">
    <location>
        <begin position="227"/>
        <end position="256"/>
    </location>
</feature>
<evidence type="ECO:0000256" key="6">
    <source>
        <dbReference type="ARBA" id="ARBA00022833"/>
    </source>
</evidence>
<dbReference type="PROSITE" id="PS51479">
    <property type="entry name" value="ZF_RTR1"/>
    <property type="match status" value="1"/>
</dbReference>
<keyword evidence="7 12" id="KW-0904">Protein phosphatase</keyword>
<dbReference type="PANTHER" id="PTHR14732:SF0">
    <property type="entry name" value="RNA POLYMERASE II SUBUNIT B1 CTD PHOSPHATASE RPAP2-RELATED"/>
    <property type="match status" value="1"/>
</dbReference>
<dbReference type="GO" id="GO:0008420">
    <property type="term" value="F:RNA polymerase II CTD heptapeptide repeat phosphatase activity"/>
    <property type="evidence" value="ECO:0007669"/>
    <property type="project" value="UniProtKB-UniRule"/>
</dbReference>
<protein>
    <recommendedName>
        <fullName evidence="12">RNA polymerase II subunit B1 CTD phosphatase RPAP2 homolog</fullName>
        <ecNumber evidence="12">3.1.3.16</ecNumber>
    </recommendedName>
</protein>
<evidence type="ECO:0000256" key="4">
    <source>
        <dbReference type="ARBA" id="ARBA00022771"/>
    </source>
</evidence>
<keyword evidence="4 12" id="KW-0863">Zinc-finger</keyword>
<dbReference type="InterPro" id="IPR038534">
    <property type="entry name" value="Rtr1/RPAP2_sf"/>
</dbReference>
<dbReference type="GO" id="GO:0008270">
    <property type="term" value="F:zinc ion binding"/>
    <property type="evidence" value="ECO:0007669"/>
    <property type="project" value="UniProtKB-KW"/>
</dbReference>
<dbReference type="Gene3D" id="1.25.40.820">
    <property type="match status" value="1"/>
</dbReference>
<dbReference type="GO" id="GO:0005634">
    <property type="term" value="C:nucleus"/>
    <property type="evidence" value="ECO:0007669"/>
    <property type="project" value="UniProtKB-SubCell"/>
</dbReference>
<comment type="catalytic activity">
    <reaction evidence="9 12">
        <text>O-phospho-L-seryl-[protein] + H2O = L-seryl-[protein] + phosphate</text>
        <dbReference type="Rhea" id="RHEA:20629"/>
        <dbReference type="Rhea" id="RHEA-COMP:9863"/>
        <dbReference type="Rhea" id="RHEA-COMP:11604"/>
        <dbReference type="ChEBI" id="CHEBI:15377"/>
        <dbReference type="ChEBI" id="CHEBI:29999"/>
        <dbReference type="ChEBI" id="CHEBI:43474"/>
        <dbReference type="ChEBI" id="CHEBI:83421"/>
        <dbReference type="EC" id="3.1.3.16"/>
    </reaction>
</comment>
<evidence type="ECO:0000256" key="10">
    <source>
        <dbReference type="ARBA" id="ARBA00048336"/>
    </source>
</evidence>
<evidence type="ECO:0000256" key="8">
    <source>
        <dbReference type="ARBA" id="ARBA00023242"/>
    </source>
</evidence>
<dbReference type="EC" id="3.1.3.16" evidence="12"/>
<evidence type="ECO:0000259" key="14">
    <source>
        <dbReference type="PROSITE" id="PS51479"/>
    </source>
</evidence>
<feature type="domain" description="RTR1-type" evidence="14">
    <location>
        <begin position="36"/>
        <end position="118"/>
    </location>
</feature>
<comment type="function">
    <text evidence="12">Putative RNA polymerase II subunit B1 C-terminal domain (CTD) phosphatase involved in RNA polymerase II transcription regulation.</text>
</comment>
<feature type="compositionally biased region" description="Low complexity" evidence="13">
    <location>
        <begin position="243"/>
        <end position="253"/>
    </location>
</feature>
<organism evidence="15">
    <name type="scientific">Albugo laibachii Nc14</name>
    <dbReference type="NCBI Taxonomy" id="890382"/>
    <lineage>
        <taxon>Eukaryota</taxon>
        <taxon>Sar</taxon>
        <taxon>Stramenopiles</taxon>
        <taxon>Oomycota</taxon>
        <taxon>Peronosporomycetes</taxon>
        <taxon>Albuginales</taxon>
        <taxon>Albuginaceae</taxon>
        <taxon>Albugo</taxon>
    </lineage>
</organism>
<dbReference type="InterPro" id="IPR039693">
    <property type="entry name" value="Rtr1/RPAP2"/>
</dbReference>
<dbReference type="Pfam" id="PF04181">
    <property type="entry name" value="RPAP2_Rtr1"/>
    <property type="match status" value="1"/>
</dbReference>
<dbReference type="GO" id="GO:0005737">
    <property type="term" value="C:cytoplasm"/>
    <property type="evidence" value="ECO:0007669"/>
    <property type="project" value="TreeGrafter"/>
</dbReference>
<keyword evidence="5 12" id="KW-0378">Hydrolase</keyword>
<evidence type="ECO:0000256" key="13">
    <source>
        <dbReference type="SAM" id="MobiDB-lite"/>
    </source>
</evidence>
<dbReference type="EMBL" id="FR824079">
    <property type="protein sequence ID" value="CCA17439.1"/>
    <property type="molecule type" value="Genomic_DNA"/>
</dbReference>
<gene>
    <name evidence="15" type="primary">AlNc14C34G3110</name>
    <name evidence="16" type="synonym">AlNc14C422G11533</name>
    <name evidence="15" type="ORF">ALNC14_035820</name>
    <name evidence="16" type="ORF">ALNC14_129930</name>
</gene>